<feature type="domain" description="HigA2-like helix-turn-helix" evidence="1">
    <location>
        <begin position="5"/>
        <end position="77"/>
    </location>
</feature>
<protein>
    <recommendedName>
        <fullName evidence="1">HigA2-like helix-turn-helix domain-containing protein</fullName>
    </recommendedName>
</protein>
<dbReference type="Pfam" id="PF13744">
    <property type="entry name" value="HTH_37"/>
    <property type="match status" value="1"/>
</dbReference>
<accession>A0A3B0ZW02</accession>
<organism evidence="2">
    <name type="scientific">hydrothermal vent metagenome</name>
    <dbReference type="NCBI Taxonomy" id="652676"/>
    <lineage>
        <taxon>unclassified sequences</taxon>
        <taxon>metagenomes</taxon>
        <taxon>ecological metagenomes</taxon>
    </lineage>
</organism>
<gene>
    <name evidence="2" type="ORF">MNBD_GAMMA18-1604</name>
</gene>
<name>A0A3B0ZW02_9ZZZZ</name>
<dbReference type="EMBL" id="UOFP01000066">
    <property type="protein sequence ID" value="VAW84746.1"/>
    <property type="molecule type" value="Genomic_DNA"/>
</dbReference>
<reference evidence="2" key="1">
    <citation type="submission" date="2018-06" db="EMBL/GenBank/DDBJ databases">
        <authorList>
            <person name="Zhirakovskaya E."/>
        </authorList>
    </citation>
    <scope>NUCLEOTIDE SEQUENCE</scope>
</reference>
<evidence type="ECO:0000259" key="1">
    <source>
        <dbReference type="Pfam" id="PF13744"/>
    </source>
</evidence>
<dbReference type="InterPro" id="IPR010982">
    <property type="entry name" value="Lambda_DNA-bd_dom_sf"/>
</dbReference>
<dbReference type="InterPro" id="IPR039554">
    <property type="entry name" value="HigA2-like_HTH"/>
</dbReference>
<dbReference type="GO" id="GO:0003677">
    <property type="term" value="F:DNA binding"/>
    <property type="evidence" value="ECO:0007669"/>
    <property type="project" value="InterPro"/>
</dbReference>
<dbReference type="Gene3D" id="1.10.260.40">
    <property type="entry name" value="lambda repressor-like DNA-binding domains"/>
    <property type="match status" value="1"/>
</dbReference>
<dbReference type="AlphaFoldDB" id="A0A3B0ZW02"/>
<proteinExistence type="predicted"/>
<sequence length="79" mass="8861">MEDDPVRVENLRLRSVLLIAINEELDFRGLKQKEAAALLHITQPRASALKQGKVNVFRLDTLVDITHRLGLRVSMGVTA</sequence>
<evidence type="ECO:0000313" key="2">
    <source>
        <dbReference type="EMBL" id="VAW84746.1"/>
    </source>
</evidence>
<dbReference type="SUPFAM" id="SSF47413">
    <property type="entry name" value="lambda repressor-like DNA-binding domains"/>
    <property type="match status" value="1"/>
</dbReference>